<sequence>NSRNTPKNLLANNPIGAIANYAQATVLAIRFGPDAMDFTSPRGQTRMYYNDIRAVYTDNLHAVVLRHRGSLCAFPRELLPDWSIELITPARNGSQPPDRPTVAELPPIPVIDAPTASFISGPDTARAMARTYAPHALRPLLTCTPILPILPLEAALLMHSRTGNAMALALSAVCLGFLALASILTLRQSARSYARAVPVGRPLTVHYGTDAVDFQQATARSRTPYSAIRSIDIRGPIAALTTARTSVCPRELLPDNAIAHMCAVNPRIKVKR</sequence>
<evidence type="ECO:0000256" key="1">
    <source>
        <dbReference type="SAM" id="Phobius"/>
    </source>
</evidence>
<keyword evidence="1" id="KW-0812">Transmembrane</keyword>
<dbReference type="AlphaFoldDB" id="A0ABC9Z615"/>
<dbReference type="EMBL" id="BBYQ01000202">
    <property type="protein sequence ID" value="GAP33031.1"/>
    <property type="molecule type" value="Genomic_DNA"/>
</dbReference>
<dbReference type="Proteomes" id="UP000037179">
    <property type="component" value="Unassembled WGS sequence"/>
</dbReference>
<organism evidence="2 3">
    <name type="scientific">Nocardia seriolae</name>
    <dbReference type="NCBI Taxonomy" id="37332"/>
    <lineage>
        <taxon>Bacteria</taxon>
        <taxon>Bacillati</taxon>
        <taxon>Actinomycetota</taxon>
        <taxon>Actinomycetes</taxon>
        <taxon>Mycobacteriales</taxon>
        <taxon>Nocardiaceae</taxon>
        <taxon>Nocardia</taxon>
    </lineage>
</organism>
<feature type="non-terminal residue" evidence="2">
    <location>
        <position position="1"/>
    </location>
</feature>
<reference evidence="2 3" key="2">
    <citation type="journal article" date="2016" name="Genome Announc.">
        <title>Draft Genome Sequence of Erythromycin- and Oxytetracycline-Sensitive Nocardia seriolae Strain U-1 (NBRC 110359).</title>
        <authorList>
            <person name="Imajoh M."/>
            <person name="Sukeda M."/>
            <person name="Shimizu M."/>
            <person name="Yamane J."/>
            <person name="Ohnishi K."/>
            <person name="Oshima S."/>
        </authorList>
    </citation>
    <scope>NUCLEOTIDE SEQUENCE [LARGE SCALE GENOMIC DNA]</scope>
    <source>
        <strain evidence="2 3">U-1</strain>
    </source>
</reference>
<evidence type="ECO:0000313" key="3">
    <source>
        <dbReference type="Proteomes" id="UP000037179"/>
    </source>
</evidence>
<comment type="caution">
    <text evidence="2">The sequence shown here is derived from an EMBL/GenBank/DDBJ whole genome shotgun (WGS) entry which is preliminary data.</text>
</comment>
<evidence type="ECO:0000313" key="2">
    <source>
        <dbReference type="EMBL" id="GAP33031.1"/>
    </source>
</evidence>
<keyword evidence="1" id="KW-0472">Membrane</keyword>
<feature type="transmembrane region" description="Helical" evidence="1">
    <location>
        <begin position="136"/>
        <end position="159"/>
    </location>
</feature>
<protein>
    <submittedName>
        <fullName evidence="2">Uncharacterized protein</fullName>
    </submittedName>
</protein>
<proteinExistence type="predicted"/>
<name>A0ABC9Z615_9NOCA</name>
<keyword evidence="1" id="KW-1133">Transmembrane helix</keyword>
<feature type="transmembrane region" description="Helical" evidence="1">
    <location>
        <begin position="165"/>
        <end position="186"/>
    </location>
</feature>
<keyword evidence="3" id="KW-1185">Reference proteome</keyword>
<dbReference type="RefSeq" id="WP_238588491.1">
    <property type="nucleotide sequence ID" value="NZ_BAWD02000201.1"/>
</dbReference>
<reference evidence="3" key="1">
    <citation type="submission" date="2015-07" db="EMBL/GenBank/DDBJ databases">
        <title>Nocardia seriolae U-1 whole genome shotgun sequence.</title>
        <authorList>
            <person name="Imajoh M."/>
            <person name="Fukumoto Y."/>
            <person name="Sukeda M."/>
            <person name="Yamane J."/>
            <person name="Yamasaki K."/>
            <person name="Shimizu M."/>
            <person name="Ohnishi K."/>
            <person name="Oshima S."/>
        </authorList>
    </citation>
    <scope>NUCLEOTIDE SEQUENCE [LARGE SCALE GENOMIC DNA]</scope>
    <source>
        <strain evidence="3">U-1</strain>
    </source>
</reference>
<gene>
    <name evidence="2" type="ORF">NSK11_contig00202-0001</name>
</gene>
<accession>A0ABC9Z615</accession>